<keyword evidence="2" id="KW-1003">Cell membrane</keyword>
<gene>
    <name evidence="7" type="ORF">E3E12_01540</name>
</gene>
<feature type="transmembrane region" description="Helical" evidence="6">
    <location>
        <begin position="303"/>
        <end position="325"/>
    </location>
</feature>
<evidence type="ECO:0000313" key="8">
    <source>
        <dbReference type="Proteomes" id="UP000318709"/>
    </source>
</evidence>
<protein>
    <submittedName>
        <fullName evidence="7">LptF/LptG family permease</fullName>
    </submittedName>
</protein>
<feature type="transmembrane region" description="Helical" evidence="6">
    <location>
        <begin position="120"/>
        <end position="145"/>
    </location>
</feature>
<sequence length="393" mass="42355">MAPPPFPQQLHPRQAGSALWERCMFKNALWAFLALTGGACGLVGLTQSLRFLPPLLRHGFSLGDFLMIVIAMMPGFCVVIMPLALYLAVAGTWLRAEGDRELTILGSGGVSPLQLARPALALAGLVTATCYVLTLAGAPAGWHVFHQEQERVKSRLGAFMVEEGAFMRLAPQLSLMVQGHENGGFNDVMLDDGRNPNQLVTLLARHARLTTGPNGQPQIMLYDGVRQSVDPQTGRASELGFAHHALALAVPMRERSIEPAEYTMLSLLAELRHSPQPLSMNLMRKVGEGAHQKSPQGRLVAEFWHRVSAPLLAFSDAMLALLCVLKRPRRGRALKMSVLFGGVVAASLTMANLAFESHLASHPTWTGGSAMVLTALMPGLLCLAMLGKAGKPI</sequence>
<feature type="transmembrane region" description="Helical" evidence="6">
    <location>
        <begin position="28"/>
        <end position="45"/>
    </location>
</feature>
<reference evidence="7 8" key="1">
    <citation type="submission" date="2019-03" db="EMBL/GenBank/DDBJ databases">
        <title>The complete genome sequence of Swingsia_sp. F3b2 LMG30590(T).</title>
        <authorList>
            <person name="Chua K.-O."/>
            <person name="Chan K.-G."/>
            <person name="See-Too W.-S."/>
        </authorList>
    </citation>
    <scope>NUCLEOTIDE SEQUENCE [LARGE SCALE GENOMIC DNA]</scope>
    <source>
        <strain evidence="7 8">F3b2</strain>
    </source>
</reference>
<evidence type="ECO:0000256" key="5">
    <source>
        <dbReference type="ARBA" id="ARBA00023136"/>
    </source>
</evidence>
<organism evidence="7 8">
    <name type="scientific">Formicincola oecophyllae</name>
    <dbReference type="NCBI Taxonomy" id="2558361"/>
    <lineage>
        <taxon>Bacteria</taxon>
        <taxon>Pseudomonadati</taxon>
        <taxon>Pseudomonadota</taxon>
        <taxon>Alphaproteobacteria</taxon>
        <taxon>Acetobacterales</taxon>
        <taxon>Acetobacteraceae</taxon>
        <taxon>Formicincola</taxon>
    </lineage>
</organism>
<dbReference type="EMBL" id="CP038231">
    <property type="protein sequence ID" value="QDH13096.1"/>
    <property type="molecule type" value="Genomic_DNA"/>
</dbReference>
<dbReference type="PANTHER" id="PTHR33529">
    <property type="entry name" value="SLR0882 PROTEIN-RELATED"/>
    <property type="match status" value="1"/>
</dbReference>
<evidence type="ECO:0000256" key="6">
    <source>
        <dbReference type="SAM" id="Phobius"/>
    </source>
</evidence>
<dbReference type="RefSeq" id="WP_141442740.1">
    <property type="nucleotide sequence ID" value="NZ_CP038231.1"/>
</dbReference>
<keyword evidence="3 6" id="KW-0812">Transmembrane</keyword>
<keyword evidence="5 6" id="KW-0472">Membrane</keyword>
<evidence type="ECO:0000256" key="3">
    <source>
        <dbReference type="ARBA" id="ARBA00022692"/>
    </source>
</evidence>
<dbReference type="GO" id="GO:0043190">
    <property type="term" value="C:ATP-binding cassette (ABC) transporter complex"/>
    <property type="evidence" value="ECO:0007669"/>
    <property type="project" value="TreeGrafter"/>
</dbReference>
<dbReference type="KEGG" id="swf:E3E12_01540"/>
<evidence type="ECO:0000313" key="7">
    <source>
        <dbReference type="EMBL" id="QDH13096.1"/>
    </source>
</evidence>
<feature type="transmembrane region" description="Helical" evidence="6">
    <location>
        <begin position="65"/>
        <end position="89"/>
    </location>
</feature>
<name>A0A4Y6U9G2_9PROT</name>
<proteinExistence type="predicted"/>
<dbReference type="OrthoDB" id="8477889at2"/>
<dbReference type="InterPro" id="IPR005495">
    <property type="entry name" value="LptG/LptF_permease"/>
</dbReference>
<dbReference type="Proteomes" id="UP000318709">
    <property type="component" value="Chromosome"/>
</dbReference>
<dbReference type="PANTHER" id="PTHR33529:SF6">
    <property type="entry name" value="YJGP_YJGQ FAMILY PERMEASE"/>
    <property type="match status" value="1"/>
</dbReference>
<dbReference type="GO" id="GO:0015920">
    <property type="term" value="P:lipopolysaccharide transport"/>
    <property type="evidence" value="ECO:0007669"/>
    <property type="project" value="TreeGrafter"/>
</dbReference>
<keyword evidence="8" id="KW-1185">Reference proteome</keyword>
<accession>A0A4Y6U9G2</accession>
<feature type="transmembrane region" description="Helical" evidence="6">
    <location>
        <begin position="367"/>
        <end position="387"/>
    </location>
</feature>
<evidence type="ECO:0000256" key="1">
    <source>
        <dbReference type="ARBA" id="ARBA00004651"/>
    </source>
</evidence>
<dbReference type="Pfam" id="PF03739">
    <property type="entry name" value="LptF_LptG"/>
    <property type="match status" value="1"/>
</dbReference>
<keyword evidence="4 6" id="KW-1133">Transmembrane helix</keyword>
<feature type="transmembrane region" description="Helical" evidence="6">
    <location>
        <begin position="337"/>
        <end position="355"/>
    </location>
</feature>
<dbReference type="AlphaFoldDB" id="A0A4Y6U9G2"/>
<comment type="subcellular location">
    <subcellularLocation>
        <location evidence="1">Cell membrane</location>
        <topology evidence="1">Multi-pass membrane protein</topology>
    </subcellularLocation>
</comment>
<evidence type="ECO:0000256" key="2">
    <source>
        <dbReference type="ARBA" id="ARBA00022475"/>
    </source>
</evidence>
<evidence type="ECO:0000256" key="4">
    <source>
        <dbReference type="ARBA" id="ARBA00022989"/>
    </source>
</evidence>